<dbReference type="EMBL" id="VXPY01000090">
    <property type="protein sequence ID" value="MYD91177.1"/>
    <property type="molecule type" value="Genomic_DNA"/>
</dbReference>
<dbReference type="Pfam" id="PF13455">
    <property type="entry name" value="MUG113"/>
    <property type="match status" value="1"/>
</dbReference>
<gene>
    <name evidence="3" type="ORF">F4Y08_12705</name>
</gene>
<accession>A0A6B1DW01</accession>
<name>A0A6B1DW01_9CHLR</name>
<evidence type="ECO:0000313" key="3">
    <source>
        <dbReference type="EMBL" id="MYD91177.1"/>
    </source>
</evidence>
<feature type="compositionally biased region" description="Low complexity" evidence="1">
    <location>
        <begin position="97"/>
        <end position="116"/>
    </location>
</feature>
<sequence length="231" mass="25460">MSTIYVLSNPAMPETVFIGYSRKENISSEIAELYTSSVPAPFKCELAANVENARDVLALIHSIFASARISPDRDFFKVSSDQVMAVLKLAGGKDVTPADDGTVTTAATEAAPAPANGRRRAANGRRRPRRGQAKSTSGRKRRRRRPNLNFKQLSIEPGSVLVGRDGTEVIVHDERQVSYQDEVMFITPATRRMLGLDENAVVSAGQYWTYNGRKVSELYDEFHSPAKPDAE</sequence>
<feature type="domain" description="Bacteriophage T5 Orf172 DNA-binding" evidence="2">
    <location>
        <begin position="10"/>
        <end position="90"/>
    </location>
</feature>
<reference evidence="3" key="1">
    <citation type="submission" date="2019-09" db="EMBL/GenBank/DDBJ databases">
        <title>Characterisation of the sponge microbiome using genome-centric metagenomics.</title>
        <authorList>
            <person name="Engelberts J.P."/>
            <person name="Robbins S.J."/>
            <person name="De Goeij J.M."/>
            <person name="Aranda M."/>
            <person name="Bell S.C."/>
            <person name="Webster N.S."/>
        </authorList>
    </citation>
    <scope>NUCLEOTIDE SEQUENCE</scope>
    <source>
        <strain evidence="3">SB0662_bin_9</strain>
    </source>
</reference>
<proteinExistence type="predicted"/>
<organism evidence="3">
    <name type="scientific">Caldilineaceae bacterium SB0662_bin_9</name>
    <dbReference type="NCBI Taxonomy" id="2605258"/>
    <lineage>
        <taxon>Bacteria</taxon>
        <taxon>Bacillati</taxon>
        <taxon>Chloroflexota</taxon>
        <taxon>Caldilineae</taxon>
        <taxon>Caldilineales</taxon>
        <taxon>Caldilineaceae</taxon>
    </lineage>
</organism>
<dbReference type="SMART" id="SM00974">
    <property type="entry name" value="T5orf172"/>
    <property type="match status" value="1"/>
</dbReference>
<protein>
    <submittedName>
        <fullName evidence="3">GIY-YIG nuclease family protein</fullName>
    </submittedName>
</protein>
<dbReference type="AlphaFoldDB" id="A0A6B1DW01"/>
<feature type="region of interest" description="Disordered" evidence="1">
    <location>
        <begin position="97"/>
        <end position="148"/>
    </location>
</feature>
<feature type="compositionally biased region" description="Basic residues" evidence="1">
    <location>
        <begin position="117"/>
        <end position="146"/>
    </location>
</feature>
<evidence type="ECO:0000259" key="2">
    <source>
        <dbReference type="SMART" id="SM00974"/>
    </source>
</evidence>
<dbReference type="InterPro" id="IPR018306">
    <property type="entry name" value="Phage_T5_Orf172_DNA-bd"/>
</dbReference>
<evidence type="ECO:0000256" key="1">
    <source>
        <dbReference type="SAM" id="MobiDB-lite"/>
    </source>
</evidence>
<comment type="caution">
    <text evidence="3">The sequence shown here is derived from an EMBL/GenBank/DDBJ whole genome shotgun (WGS) entry which is preliminary data.</text>
</comment>